<gene>
    <name evidence="7" type="ORF">KZO38_01255</name>
</gene>
<evidence type="ECO:0000256" key="1">
    <source>
        <dbReference type="ARBA" id="ARBA00004651"/>
    </source>
</evidence>
<feature type="transmembrane region" description="Helical" evidence="6">
    <location>
        <begin position="192"/>
        <end position="219"/>
    </location>
</feature>
<keyword evidence="4 6" id="KW-1133">Transmembrane helix</keyword>
<evidence type="ECO:0000256" key="6">
    <source>
        <dbReference type="SAM" id="Phobius"/>
    </source>
</evidence>
<keyword evidence="3 6" id="KW-0812">Transmembrane</keyword>
<keyword evidence="5 6" id="KW-0472">Membrane</keyword>
<evidence type="ECO:0000256" key="2">
    <source>
        <dbReference type="ARBA" id="ARBA00022475"/>
    </source>
</evidence>
<dbReference type="Pfam" id="PF01810">
    <property type="entry name" value="LysE"/>
    <property type="match status" value="1"/>
</dbReference>
<feature type="transmembrane region" description="Helical" evidence="6">
    <location>
        <begin position="13"/>
        <end position="36"/>
    </location>
</feature>
<evidence type="ECO:0000256" key="5">
    <source>
        <dbReference type="ARBA" id="ARBA00023136"/>
    </source>
</evidence>
<feature type="transmembrane region" description="Helical" evidence="6">
    <location>
        <begin position="48"/>
        <end position="73"/>
    </location>
</feature>
<dbReference type="InterPro" id="IPR001123">
    <property type="entry name" value="LeuE-type"/>
</dbReference>
<feature type="transmembrane region" description="Helical" evidence="6">
    <location>
        <begin position="160"/>
        <end position="180"/>
    </location>
</feature>
<keyword evidence="8" id="KW-1185">Reference proteome</keyword>
<evidence type="ECO:0000256" key="4">
    <source>
        <dbReference type="ARBA" id="ARBA00022989"/>
    </source>
</evidence>
<keyword evidence="2" id="KW-1003">Cell membrane</keyword>
<dbReference type="PANTHER" id="PTHR30086:SF20">
    <property type="entry name" value="ARGININE EXPORTER PROTEIN ARGO-RELATED"/>
    <property type="match status" value="1"/>
</dbReference>
<reference evidence="7 8" key="1">
    <citation type="submission" date="2021-07" db="EMBL/GenBank/DDBJ databases">
        <title>Genomic diversity and antimicrobial resistance of Prevotella spp. isolated from chronic lung disease airways.</title>
        <authorList>
            <person name="Webb K.A."/>
            <person name="Olagoke O.S."/>
            <person name="Baird T."/>
            <person name="Neill J."/>
            <person name="Pham A."/>
            <person name="Wells T.J."/>
            <person name="Ramsay K.A."/>
            <person name="Bell S.C."/>
            <person name="Sarovich D.S."/>
            <person name="Price E.P."/>
        </authorList>
    </citation>
    <scope>NUCLEOTIDE SEQUENCE [LARGE SCALE GENOMIC DNA]</scope>
    <source>
        <strain evidence="7 8">SCHI0011.S.12</strain>
    </source>
</reference>
<feature type="transmembrane region" description="Helical" evidence="6">
    <location>
        <begin position="119"/>
        <end position="148"/>
    </location>
</feature>
<evidence type="ECO:0000313" key="8">
    <source>
        <dbReference type="Proteomes" id="UP000788426"/>
    </source>
</evidence>
<accession>A0ABS6Y9Z5</accession>
<comment type="caution">
    <text evidence="7">The sequence shown here is derived from an EMBL/GenBank/DDBJ whole genome shotgun (WGS) entry which is preliminary data.</text>
</comment>
<comment type="subcellular location">
    <subcellularLocation>
        <location evidence="1">Cell membrane</location>
        <topology evidence="1">Multi-pass membrane protein</topology>
    </subcellularLocation>
</comment>
<organism evidence="7 8">
    <name type="scientific">Hoylesella nanceiensis</name>
    <dbReference type="NCBI Taxonomy" id="425941"/>
    <lineage>
        <taxon>Bacteria</taxon>
        <taxon>Pseudomonadati</taxon>
        <taxon>Bacteroidota</taxon>
        <taxon>Bacteroidia</taxon>
        <taxon>Bacteroidales</taxon>
        <taxon>Prevotellaceae</taxon>
        <taxon>Hoylesella</taxon>
    </lineage>
</organism>
<dbReference type="EMBL" id="JAHXCT010000001">
    <property type="protein sequence ID" value="MBW4768398.1"/>
    <property type="molecule type" value="Genomic_DNA"/>
</dbReference>
<dbReference type="Proteomes" id="UP000788426">
    <property type="component" value="Unassembled WGS sequence"/>
</dbReference>
<name>A0ABS6Y9Z5_9BACT</name>
<protein>
    <submittedName>
        <fullName evidence="7">LysE family transporter</fullName>
    </submittedName>
</protein>
<dbReference type="RefSeq" id="WP_219479142.1">
    <property type="nucleotide sequence ID" value="NZ_CAUOSU010000007.1"/>
</dbReference>
<proteinExistence type="predicted"/>
<dbReference type="PANTHER" id="PTHR30086">
    <property type="entry name" value="ARGININE EXPORTER PROTEIN ARGO"/>
    <property type="match status" value="1"/>
</dbReference>
<sequence>MFLNINHIDILDLILKGILIGIIASAPMGPVGILCIQRTLNKGRWYGFATGFGAAVSDMLYALITGLGMSFIMDFISSPQALFILKISGSLILMAFGIYSFKSNPTKKIHKSGKKKGSLIYNMATAFGVTIFNPLIIFLFIASFAQFAFIRPDHPFEMGVGYFCIFLGALLWWFGLTWLIDQIRGKFDTSGILLINKIIGCIVIIFSAIMLVGTAFNLYTISI</sequence>
<evidence type="ECO:0000313" key="7">
    <source>
        <dbReference type="EMBL" id="MBW4768398.1"/>
    </source>
</evidence>
<feature type="transmembrane region" description="Helical" evidence="6">
    <location>
        <begin position="79"/>
        <end position="99"/>
    </location>
</feature>
<evidence type="ECO:0000256" key="3">
    <source>
        <dbReference type="ARBA" id="ARBA00022692"/>
    </source>
</evidence>